<dbReference type="Pfam" id="PF06739">
    <property type="entry name" value="SBBP"/>
    <property type="match status" value="8"/>
</dbReference>
<organism evidence="2 3">
    <name type="scientific">Pontibacter toksunensis</name>
    <dbReference type="NCBI Taxonomy" id="1332631"/>
    <lineage>
        <taxon>Bacteria</taxon>
        <taxon>Pseudomonadati</taxon>
        <taxon>Bacteroidota</taxon>
        <taxon>Cytophagia</taxon>
        <taxon>Cytophagales</taxon>
        <taxon>Hymenobacteraceae</taxon>
        <taxon>Pontibacter</taxon>
    </lineage>
</organism>
<dbReference type="SUPFAM" id="SSF50998">
    <property type="entry name" value="Quinoprotein alcohol dehydrogenase-like"/>
    <property type="match status" value="1"/>
</dbReference>
<dbReference type="Gene3D" id="2.130.10.10">
    <property type="entry name" value="YVTN repeat-like/Quinoprotein amine dehydrogenase"/>
    <property type="match status" value="1"/>
</dbReference>
<dbReference type="InterPro" id="IPR011047">
    <property type="entry name" value="Quinoprotein_ADH-like_sf"/>
</dbReference>
<dbReference type="Gene3D" id="2.120.10.30">
    <property type="entry name" value="TolB, C-terminal domain"/>
    <property type="match status" value="2"/>
</dbReference>
<dbReference type="NCBIfam" id="TIGR02608">
    <property type="entry name" value="delta_60_rpt"/>
    <property type="match status" value="3"/>
</dbReference>
<dbReference type="Gene3D" id="2.40.10.500">
    <property type="match status" value="2"/>
</dbReference>
<gene>
    <name evidence="2" type="ORF">ACFS7Z_26915</name>
</gene>
<proteinExistence type="predicted"/>
<dbReference type="RefSeq" id="WP_377492513.1">
    <property type="nucleotide sequence ID" value="NZ_JBHUOX010000067.1"/>
</dbReference>
<accession>A0ABW6C574</accession>
<dbReference type="EMBL" id="JBHUOX010000067">
    <property type="protein sequence ID" value="MFD3004012.1"/>
    <property type="molecule type" value="Genomic_DNA"/>
</dbReference>
<evidence type="ECO:0000313" key="3">
    <source>
        <dbReference type="Proteomes" id="UP001597641"/>
    </source>
</evidence>
<dbReference type="InterPro" id="IPR013431">
    <property type="entry name" value="Delta_60_rpt"/>
</dbReference>
<dbReference type="InterPro" id="IPR052918">
    <property type="entry name" value="Motility_Chemotaxis_Reg"/>
</dbReference>
<evidence type="ECO:0000256" key="1">
    <source>
        <dbReference type="SAM" id="SignalP"/>
    </source>
</evidence>
<dbReference type="SUPFAM" id="SSF101898">
    <property type="entry name" value="NHL repeat"/>
    <property type="match status" value="2"/>
</dbReference>
<sequence>MKIFTSLLALQLLLTLICLPAAAQEPILGWEQRYDGQGSWADEPTAMAVDEEGYSYITGTSRGVGIVKIITIKYSPTGQQVWAVKSEVDATARAVAVDNAGSVYVTGFSEDSNTGANFITFRYDATTGEQVWSQQYDGPDNNFDFPVAIVANNGSVYVTGDSFDNETKSDYATVRYDAATGEELWVMRYNGPDNLLDEVKDIAVDETGGVYVTGRSYEAYATIRYDTETGEEVWVKRYSGLGTGLNIASAIAVDDAGGVYVTGSSSGDYATIRYEATTGSETWVARYNGSDYGFDDAKDIAVDNNGGVYVTGSSAGDYATVGYHSETGQEVWVKRYNGPDGGNDEAKFIVSDNAGGVTVSGSSPGYQSGTGIDIATVHYTAETGEEKWVQRYNGPANGNDEVRAMATDMAGSIYVTGSTNSDIVTIKYLIATGQEAWMQYHDETGSLIDEPVDMAVDKSGNSYVTGTSRGVGFENITTIKYDPSGQQLWVAKFEGTSSARGIDIDEAGGIYVTGRSTSSGTSSDYITIRYDAETGTQTWATLYNGAANGTDEVSAIAVDEAGGVYVTGRSISTSSDYATVRYNTATGEETWVMRYNGATDGYDQPTAIAVDRTGGVYVTGYSDNNGNQDYATIRYDAATGQESWVQRYSGASNGFSADQATAIAVDNNGGVYVTGSSFGEGTGPDYATVRYDATTGNETWVTQYNGPANKTDEATAITTDNSGGVYVTGSSTNENTAPDFATVRYEAATGEETWAQRYNGPANGFDEARAIAVDNVGGVYVSGRSINTSHDIATIRYSTSTGEETWVELYDGADNNDEEVRAIAVNSDGSVYITGFTFSPVTGNDFLTIKYSQQTIECPATADDAIAGSSTVAAGTEGAVYYLSGPAPLFTVWSITDSEGNSLTDFTGQDSPTISVDWPSAPDFYRISLTYVTQEGCTLSTAPLYVHVYAPDAGFVTGGGRIESPAAPAYEFMQTSKRAHWSLVARYSKRNGEEDQVQGSTML</sequence>
<feature type="signal peptide" evidence="1">
    <location>
        <begin position="1"/>
        <end position="23"/>
    </location>
</feature>
<evidence type="ECO:0000313" key="2">
    <source>
        <dbReference type="EMBL" id="MFD3004012.1"/>
    </source>
</evidence>
<keyword evidence="3" id="KW-1185">Reference proteome</keyword>
<dbReference type="PANTHER" id="PTHR35580">
    <property type="entry name" value="CELL SURFACE GLYCOPROTEIN (S-LAYER PROTEIN)-LIKE PROTEIN"/>
    <property type="match status" value="1"/>
</dbReference>
<reference evidence="3" key="1">
    <citation type="journal article" date="2019" name="Int. J. Syst. Evol. Microbiol.">
        <title>The Global Catalogue of Microorganisms (GCM) 10K type strain sequencing project: providing services to taxonomists for standard genome sequencing and annotation.</title>
        <authorList>
            <consortium name="The Broad Institute Genomics Platform"/>
            <consortium name="The Broad Institute Genome Sequencing Center for Infectious Disease"/>
            <person name="Wu L."/>
            <person name="Ma J."/>
        </authorList>
    </citation>
    <scope>NUCLEOTIDE SEQUENCE [LARGE SCALE GENOMIC DNA]</scope>
    <source>
        <strain evidence="3">KCTC 23984</strain>
    </source>
</reference>
<dbReference type="InterPro" id="IPR011042">
    <property type="entry name" value="6-blade_b-propeller_TolB-like"/>
</dbReference>
<dbReference type="Proteomes" id="UP001597641">
    <property type="component" value="Unassembled WGS sequence"/>
</dbReference>
<keyword evidence="1" id="KW-0732">Signal</keyword>
<comment type="caution">
    <text evidence="2">The sequence shown here is derived from an EMBL/GenBank/DDBJ whole genome shotgun (WGS) entry which is preliminary data.</text>
</comment>
<dbReference type="PANTHER" id="PTHR35580:SF1">
    <property type="entry name" value="PHYTASE-LIKE DOMAIN-CONTAINING PROTEIN"/>
    <property type="match status" value="1"/>
</dbReference>
<dbReference type="InterPro" id="IPR010620">
    <property type="entry name" value="SBBP_repeat"/>
</dbReference>
<feature type="chain" id="PRO_5046991797" evidence="1">
    <location>
        <begin position="24"/>
        <end position="1003"/>
    </location>
</feature>
<dbReference type="InterPro" id="IPR015943">
    <property type="entry name" value="WD40/YVTN_repeat-like_dom_sf"/>
</dbReference>
<protein>
    <submittedName>
        <fullName evidence="2">SBBP repeat-containing protein</fullName>
    </submittedName>
</protein>
<feature type="non-terminal residue" evidence="2">
    <location>
        <position position="1003"/>
    </location>
</feature>
<name>A0ABW6C574_9BACT</name>